<dbReference type="AlphaFoldDB" id="A0AAJ1UD96"/>
<dbReference type="RefSeq" id="WP_317627007.1">
    <property type="nucleotide sequence ID" value="NZ_JANFFA010000004.1"/>
</dbReference>
<name>A0AAJ1UD96_9RHOB</name>
<keyword evidence="2" id="KW-1185">Reference proteome</keyword>
<evidence type="ECO:0000313" key="2">
    <source>
        <dbReference type="Proteomes" id="UP001227162"/>
    </source>
</evidence>
<dbReference type="EMBL" id="JANFFA010000004">
    <property type="protein sequence ID" value="MDQ2095388.1"/>
    <property type="molecule type" value="Genomic_DNA"/>
</dbReference>
<reference evidence="1" key="1">
    <citation type="submission" date="2022-07" db="EMBL/GenBank/DDBJ databases">
        <authorList>
            <person name="Otstavnykh N."/>
            <person name="Isaeva M."/>
            <person name="Bystritskaya E."/>
        </authorList>
    </citation>
    <scope>NUCLEOTIDE SEQUENCE</scope>
    <source>
        <strain evidence="1">10Alg 79</strain>
    </source>
</reference>
<evidence type="ECO:0000313" key="1">
    <source>
        <dbReference type="EMBL" id="MDQ2095388.1"/>
    </source>
</evidence>
<gene>
    <name evidence="1" type="ORF">NOI20_14815</name>
</gene>
<accession>A0AAJ1UD96</accession>
<dbReference type="Proteomes" id="UP001227162">
    <property type="component" value="Unassembled WGS sequence"/>
</dbReference>
<comment type="caution">
    <text evidence="1">The sequence shown here is derived from an EMBL/GenBank/DDBJ whole genome shotgun (WGS) entry which is preliminary data.</text>
</comment>
<reference evidence="1" key="2">
    <citation type="submission" date="2023-04" db="EMBL/GenBank/DDBJ databases">
        <title>'Rhodoalgimonas zhirmunskyi' gen. nov., isolated from a red alga.</title>
        <authorList>
            <person name="Nedashkovskaya O.I."/>
            <person name="Otstavnykh N.Y."/>
            <person name="Bystritskaya E.P."/>
            <person name="Balabanova L.A."/>
            <person name="Isaeva M.P."/>
        </authorList>
    </citation>
    <scope>NUCLEOTIDE SEQUENCE</scope>
    <source>
        <strain evidence="1">10Alg 79</strain>
    </source>
</reference>
<protein>
    <submittedName>
        <fullName evidence="1">Uncharacterized protein</fullName>
    </submittedName>
</protein>
<sequence>MVDYPVFATRFARSGGPRPPVAFASGGLTSACNAKAVARMPVPLATNDEAEAQLRAAMEEMGDV</sequence>
<proteinExistence type="predicted"/>
<organism evidence="1 2">
    <name type="scientific">Rhodalgimonas zhirmunskyi</name>
    <dbReference type="NCBI Taxonomy" id="2964767"/>
    <lineage>
        <taxon>Bacteria</taxon>
        <taxon>Pseudomonadati</taxon>
        <taxon>Pseudomonadota</taxon>
        <taxon>Alphaproteobacteria</taxon>
        <taxon>Rhodobacterales</taxon>
        <taxon>Roseobacteraceae</taxon>
        <taxon>Rhodalgimonas</taxon>
    </lineage>
</organism>